<dbReference type="PANTHER" id="PTHR31650">
    <property type="entry name" value="O-ACYLTRANSFERASE (WSD1-LIKE) FAMILY PROTEIN"/>
    <property type="match status" value="1"/>
</dbReference>
<dbReference type="GO" id="GO:0005886">
    <property type="term" value="C:plasma membrane"/>
    <property type="evidence" value="ECO:0007669"/>
    <property type="project" value="TreeGrafter"/>
</dbReference>
<dbReference type="GO" id="GO:0019432">
    <property type="term" value="P:triglyceride biosynthetic process"/>
    <property type="evidence" value="ECO:0007669"/>
    <property type="project" value="UniProtKB-UniPathway"/>
</dbReference>
<evidence type="ECO:0000256" key="1">
    <source>
        <dbReference type="ARBA" id="ARBA00004771"/>
    </source>
</evidence>
<evidence type="ECO:0000256" key="12">
    <source>
        <dbReference type="SAM" id="MobiDB-lite"/>
    </source>
</evidence>
<evidence type="ECO:0000313" key="16">
    <source>
        <dbReference type="Proteomes" id="UP000466514"/>
    </source>
</evidence>
<dbReference type="Gene3D" id="3.30.559.10">
    <property type="entry name" value="Chloramphenicol acetyltransferase-like domain"/>
    <property type="match status" value="1"/>
</dbReference>
<comment type="pathway">
    <text evidence="1 11">Glycerolipid metabolism; triacylglycerol biosynthesis.</text>
</comment>
<organism evidence="15 16">
    <name type="scientific">Mycolicibacterium psychrotolerans</name>
    <dbReference type="NCBI Taxonomy" id="216929"/>
    <lineage>
        <taxon>Bacteria</taxon>
        <taxon>Bacillati</taxon>
        <taxon>Actinomycetota</taxon>
        <taxon>Actinomycetes</taxon>
        <taxon>Mycobacteriales</taxon>
        <taxon>Mycobacteriaceae</taxon>
        <taxon>Mycolicibacterium</taxon>
    </lineage>
</organism>
<evidence type="ECO:0000256" key="5">
    <source>
        <dbReference type="ARBA" id="ARBA00022516"/>
    </source>
</evidence>
<dbReference type="PANTHER" id="PTHR31650:SF1">
    <property type="entry name" value="WAX ESTER SYNTHASE_DIACYLGLYCEROL ACYLTRANSFERASE 4-RELATED"/>
    <property type="match status" value="1"/>
</dbReference>
<evidence type="ECO:0000259" key="14">
    <source>
        <dbReference type="Pfam" id="PF06974"/>
    </source>
</evidence>
<dbReference type="GO" id="GO:0006071">
    <property type="term" value="P:glycerol metabolic process"/>
    <property type="evidence" value="ECO:0007669"/>
    <property type="project" value="UniProtKB-KW"/>
</dbReference>
<feature type="compositionally biased region" description="Low complexity" evidence="12">
    <location>
        <begin position="511"/>
        <end position="535"/>
    </location>
</feature>
<dbReference type="InterPro" id="IPR023213">
    <property type="entry name" value="CAT-like_dom_sf"/>
</dbReference>
<reference evidence="15 16" key="1">
    <citation type="journal article" date="2019" name="Emerg. Microbes Infect.">
        <title>Comprehensive subspecies identification of 175 nontuberculous mycobacteria species based on 7547 genomic profiles.</title>
        <authorList>
            <person name="Matsumoto Y."/>
            <person name="Kinjo T."/>
            <person name="Motooka D."/>
            <person name="Nabeya D."/>
            <person name="Jung N."/>
            <person name="Uechi K."/>
            <person name="Horii T."/>
            <person name="Iida T."/>
            <person name="Fujita J."/>
            <person name="Nakamura S."/>
        </authorList>
    </citation>
    <scope>NUCLEOTIDE SEQUENCE [LARGE SCALE GENOMIC DNA]</scope>
    <source>
        <strain evidence="15 16">JCM 13323</strain>
    </source>
</reference>
<dbReference type="GO" id="GO:0071731">
    <property type="term" value="P:response to nitric oxide"/>
    <property type="evidence" value="ECO:0007669"/>
    <property type="project" value="TreeGrafter"/>
</dbReference>
<protein>
    <recommendedName>
        <fullName evidence="4 11">Diacylglycerol O-acyltransferase</fullName>
        <ecNumber evidence="4 11">2.3.1.20</ecNumber>
    </recommendedName>
</protein>
<evidence type="ECO:0000256" key="8">
    <source>
        <dbReference type="ARBA" id="ARBA00023098"/>
    </source>
</evidence>
<feature type="region of interest" description="Disordered" evidence="12">
    <location>
        <begin position="508"/>
        <end position="535"/>
    </location>
</feature>
<evidence type="ECO:0000256" key="11">
    <source>
        <dbReference type="RuleBase" id="RU361241"/>
    </source>
</evidence>
<keyword evidence="8 11" id="KW-0443">Lipid metabolism</keyword>
<keyword evidence="6 11" id="KW-0808">Transferase</keyword>
<sequence>MLYPLSYGGNARGVYRAPPLKPLRVSGRPTSVVPMSNAPDVDAAGLPEELSPLDQILHRGEANPRTRSGILTVELLDTTPDWNVFRARFENASRKVLRLRQKVVTPTLPTAAPRWVVDPDFNLDFHLRRVRVPQPGTLRQVMDLAEVAAQSPLDISRPLWTATLIEGVHDGQAALMVHLSHAVTDGVGGVEMFANLYDLERDPPPQDAAPLPIPADLSPNDLMRQGLNRLPGTIAGGVRDALFGAAQAVGHVVRDPVSRLGSVIDYAMSGARVIGPVAPPSPLLRRRSLSSRSEAIDIEFGALHRAAKAAGGSINDAYLAGLCGALRLYHQAKGVPVDTLPMAVPVNLRSEADPAGGNRFAGVNLAAPIGLTDPAVRIRNIRTQMTRKRDERALDMVGAMAPVVSLLPDSVLETMAGSIVNSDVQASNVPVYAGDTFIAGAKVLRQYGLGPLPGVAMMVVLISRSGYCTISTRYDRAAVTDPALLARCLLAGFDEVLALGGDGRAAPATFTDDSSTPSHATSTAHATSTNGSAAQ</sequence>
<dbReference type="Pfam" id="PF06974">
    <property type="entry name" value="WS_DGAT_C"/>
    <property type="match status" value="1"/>
</dbReference>
<evidence type="ECO:0000256" key="7">
    <source>
        <dbReference type="ARBA" id="ARBA00022798"/>
    </source>
</evidence>
<evidence type="ECO:0000256" key="4">
    <source>
        <dbReference type="ARBA" id="ARBA00013244"/>
    </source>
</evidence>
<gene>
    <name evidence="15" type="ORF">MPSYJ_27460</name>
</gene>
<dbReference type="NCBIfam" id="TIGR02946">
    <property type="entry name" value="acyl_WS_DGAT"/>
    <property type="match status" value="1"/>
</dbReference>
<dbReference type="UniPathway" id="UPA00282"/>
<keyword evidence="16" id="KW-1185">Reference proteome</keyword>
<keyword evidence="9 11" id="KW-0012">Acyltransferase</keyword>
<evidence type="ECO:0000256" key="6">
    <source>
        <dbReference type="ARBA" id="ARBA00022679"/>
    </source>
</evidence>
<comment type="pathway">
    <text evidence="2">Lipid metabolism.</text>
</comment>
<keyword evidence="5 11" id="KW-0444">Lipid biosynthesis</keyword>
<dbReference type="InterPro" id="IPR004255">
    <property type="entry name" value="O-acyltransferase_WSD1_N"/>
</dbReference>
<accession>A0A7I7MAR5</accession>
<dbReference type="AlphaFoldDB" id="A0A7I7MAR5"/>
<dbReference type="GO" id="GO:0004144">
    <property type="term" value="F:diacylglycerol O-acyltransferase activity"/>
    <property type="evidence" value="ECO:0007669"/>
    <property type="project" value="UniProtKB-EC"/>
</dbReference>
<dbReference type="Pfam" id="PF03007">
    <property type="entry name" value="WS_DGAT_cat"/>
    <property type="match status" value="1"/>
</dbReference>
<dbReference type="GO" id="GO:0051701">
    <property type="term" value="P:biological process involved in interaction with host"/>
    <property type="evidence" value="ECO:0007669"/>
    <property type="project" value="TreeGrafter"/>
</dbReference>
<comment type="catalytic activity">
    <reaction evidence="10 11">
        <text>an acyl-CoA + a 1,2-diacyl-sn-glycerol = a triacyl-sn-glycerol + CoA</text>
        <dbReference type="Rhea" id="RHEA:10868"/>
        <dbReference type="ChEBI" id="CHEBI:17815"/>
        <dbReference type="ChEBI" id="CHEBI:57287"/>
        <dbReference type="ChEBI" id="CHEBI:58342"/>
        <dbReference type="ChEBI" id="CHEBI:64615"/>
        <dbReference type="EC" id="2.3.1.20"/>
    </reaction>
</comment>
<evidence type="ECO:0000256" key="10">
    <source>
        <dbReference type="ARBA" id="ARBA00048109"/>
    </source>
</evidence>
<feature type="domain" description="O-acyltransferase WSD1-like N-terminal" evidence="13">
    <location>
        <begin position="52"/>
        <end position="318"/>
    </location>
</feature>
<comment type="similarity">
    <text evidence="3 11">Belongs to the long-chain O-acyltransferase family.</text>
</comment>
<dbReference type="InterPro" id="IPR009721">
    <property type="entry name" value="O-acyltransferase_WSD1_C"/>
</dbReference>
<dbReference type="EC" id="2.3.1.20" evidence="4 11"/>
<evidence type="ECO:0000313" key="15">
    <source>
        <dbReference type="EMBL" id="BBX69285.1"/>
    </source>
</evidence>
<feature type="domain" description="O-acyltransferase WSD1 C-terminal" evidence="14">
    <location>
        <begin position="357"/>
        <end position="495"/>
    </location>
</feature>
<name>A0A7I7MAR5_9MYCO</name>
<dbReference type="InterPro" id="IPR045034">
    <property type="entry name" value="O-acyltransferase_WSD1-like"/>
</dbReference>
<evidence type="ECO:0000259" key="13">
    <source>
        <dbReference type="Pfam" id="PF03007"/>
    </source>
</evidence>
<dbReference type="EMBL" id="AP022574">
    <property type="protein sequence ID" value="BBX69285.1"/>
    <property type="molecule type" value="Genomic_DNA"/>
</dbReference>
<dbReference type="Proteomes" id="UP000466514">
    <property type="component" value="Chromosome"/>
</dbReference>
<proteinExistence type="inferred from homology"/>
<keyword evidence="7 11" id="KW-0319">Glycerol metabolism</keyword>
<dbReference type="KEGG" id="mpsc:MPSYJ_27460"/>
<evidence type="ECO:0000256" key="3">
    <source>
        <dbReference type="ARBA" id="ARBA00009587"/>
    </source>
</evidence>
<dbReference type="InterPro" id="IPR014292">
    <property type="entry name" value="Acyl_transf_WS/DGAT"/>
</dbReference>
<evidence type="ECO:0000256" key="9">
    <source>
        <dbReference type="ARBA" id="ARBA00023315"/>
    </source>
</evidence>
<dbReference type="GO" id="GO:0001666">
    <property type="term" value="P:response to hypoxia"/>
    <property type="evidence" value="ECO:0007669"/>
    <property type="project" value="TreeGrafter"/>
</dbReference>
<evidence type="ECO:0000256" key="2">
    <source>
        <dbReference type="ARBA" id="ARBA00005189"/>
    </source>
</evidence>
<dbReference type="SUPFAM" id="SSF52777">
    <property type="entry name" value="CoA-dependent acyltransferases"/>
    <property type="match status" value="1"/>
</dbReference>